<keyword evidence="5" id="KW-1015">Disulfide bond</keyword>
<dbReference type="EMBL" id="JAODUP010001266">
    <property type="protein sequence ID" value="KAK2140725.1"/>
    <property type="molecule type" value="Genomic_DNA"/>
</dbReference>
<dbReference type="InterPro" id="IPR003193">
    <property type="entry name" value="ADP-ribosyl_cyclase"/>
</dbReference>
<evidence type="ECO:0008006" key="8">
    <source>
        <dbReference type="Google" id="ProtNLM"/>
    </source>
</evidence>
<dbReference type="Pfam" id="PF02267">
    <property type="entry name" value="Rib_hydrolayse"/>
    <property type="match status" value="1"/>
</dbReference>
<keyword evidence="3" id="KW-0378">Hydrolase</keyword>
<evidence type="ECO:0000256" key="2">
    <source>
        <dbReference type="ARBA" id="ARBA00022679"/>
    </source>
</evidence>
<dbReference type="GO" id="GO:0016849">
    <property type="term" value="F:phosphorus-oxygen lyase activity"/>
    <property type="evidence" value="ECO:0007669"/>
    <property type="project" value="TreeGrafter"/>
</dbReference>
<keyword evidence="4" id="KW-0520">NAD</keyword>
<dbReference type="SUPFAM" id="SSF52309">
    <property type="entry name" value="N-(deoxy)ribosyltransferase-like"/>
    <property type="match status" value="1"/>
</dbReference>
<dbReference type="PANTHER" id="PTHR10912:SF7">
    <property type="entry name" value="ADP-RIBOSYL CYCLASE_CYCLIC ADP-RIBOSE HYDROLASE"/>
    <property type="match status" value="1"/>
</dbReference>
<reference evidence="6" key="1">
    <citation type="journal article" date="2023" name="Mol. Biol. Evol.">
        <title>Third-Generation Sequencing Reveals the Adaptive Role of the Epigenome in Three Deep-Sea Polychaetes.</title>
        <authorList>
            <person name="Perez M."/>
            <person name="Aroh O."/>
            <person name="Sun Y."/>
            <person name="Lan Y."/>
            <person name="Juniper S.K."/>
            <person name="Young C.R."/>
            <person name="Angers B."/>
            <person name="Qian P.Y."/>
        </authorList>
    </citation>
    <scope>NUCLEOTIDE SEQUENCE</scope>
    <source>
        <strain evidence="6">P08H-3</strain>
    </source>
</reference>
<dbReference type="Proteomes" id="UP001208570">
    <property type="component" value="Unassembled WGS sequence"/>
</dbReference>
<comment type="similarity">
    <text evidence="1">Belongs to the ADP-ribosyl cyclase family.</text>
</comment>
<dbReference type="PANTHER" id="PTHR10912">
    <property type="entry name" value="ADP-RIBOSYL CYCLASE"/>
    <property type="match status" value="1"/>
</dbReference>
<accession>A0AAD9MPL6</accession>
<evidence type="ECO:0000256" key="5">
    <source>
        <dbReference type="ARBA" id="ARBA00023157"/>
    </source>
</evidence>
<evidence type="ECO:0000313" key="7">
    <source>
        <dbReference type="Proteomes" id="UP001208570"/>
    </source>
</evidence>
<dbReference type="Gene3D" id="3.40.50.720">
    <property type="entry name" value="NAD(P)-binding Rossmann-like Domain"/>
    <property type="match status" value="1"/>
</dbReference>
<evidence type="ECO:0000313" key="6">
    <source>
        <dbReference type="EMBL" id="KAK2140725.1"/>
    </source>
</evidence>
<gene>
    <name evidence="6" type="ORF">LSH36_1265g00012</name>
</gene>
<protein>
    <recommendedName>
        <fullName evidence="8">ADP-ribosyl cyclase/cyclic ADP-ribose hydrolase</fullName>
    </recommendedName>
</protein>
<dbReference type="GO" id="GO:0061809">
    <property type="term" value="F:NAD+ nucleosidase activity, cyclic ADP-ribose generating"/>
    <property type="evidence" value="ECO:0007669"/>
    <property type="project" value="InterPro"/>
</dbReference>
<evidence type="ECO:0000256" key="3">
    <source>
        <dbReference type="ARBA" id="ARBA00022801"/>
    </source>
</evidence>
<dbReference type="GO" id="GO:0005886">
    <property type="term" value="C:plasma membrane"/>
    <property type="evidence" value="ECO:0007669"/>
    <property type="project" value="TreeGrafter"/>
</dbReference>
<evidence type="ECO:0000256" key="1">
    <source>
        <dbReference type="ARBA" id="ARBA00005406"/>
    </source>
</evidence>
<dbReference type="Gene3D" id="1.20.82.10">
    <property type="entry name" value="ADP Ribosyl Cyclase, Chain A, domain 1"/>
    <property type="match status" value="1"/>
</dbReference>
<evidence type="ECO:0000256" key="4">
    <source>
        <dbReference type="ARBA" id="ARBA00023027"/>
    </source>
</evidence>
<sequence>MTSGIPISNHNYVRTATNRNLKEIFLGRCWEFQELVNPDPFVDRGKDCDALWGHFTSAFAYKEPCATTDADYEPFATAAVHALSEHENLFWESVYPFVTEFSSNGKRYTTIADTLLGYMVDQLQWCGQLEDPGINYDNCPTDDDCEKVNGQTPNYSYWLKTSDYFSAETIGRSSVLLNGSHQLPFDSQSIFATRELVNLRPELNVSHLHIIILHDLGGVIVYYHPDVSFAVSEICLKSAVLDHESNRSSG</sequence>
<organism evidence="6 7">
    <name type="scientific">Paralvinella palmiformis</name>
    <dbReference type="NCBI Taxonomy" id="53620"/>
    <lineage>
        <taxon>Eukaryota</taxon>
        <taxon>Metazoa</taxon>
        <taxon>Spiralia</taxon>
        <taxon>Lophotrochozoa</taxon>
        <taxon>Annelida</taxon>
        <taxon>Polychaeta</taxon>
        <taxon>Sedentaria</taxon>
        <taxon>Canalipalpata</taxon>
        <taxon>Terebellida</taxon>
        <taxon>Terebelliformia</taxon>
        <taxon>Alvinellidae</taxon>
        <taxon>Paralvinella</taxon>
    </lineage>
</organism>
<dbReference type="GO" id="GO:0016740">
    <property type="term" value="F:transferase activity"/>
    <property type="evidence" value="ECO:0007669"/>
    <property type="project" value="UniProtKB-KW"/>
</dbReference>
<keyword evidence="2" id="KW-0808">Transferase</keyword>
<dbReference type="AlphaFoldDB" id="A0AAD9MPL6"/>
<proteinExistence type="inferred from homology"/>
<comment type="caution">
    <text evidence="6">The sequence shown here is derived from an EMBL/GenBank/DDBJ whole genome shotgun (WGS) entry which is preliminary data.</text>
</comment>
<name>A0AAD9MPL6_9ANNE</name>
<keyword evidence="7" id="KW-1185">Reference proteome</keyword>